<comment type="caution">
    <text evidence="1">The sequence shown here is derived from an EMBL/GenBank/DDBJ whole genome shotgun (WGS) entry which is preliminary data.</text>
</comment>
<sequence>MLMFQTPVQTSTFMRRREGNANCWSSGIQASINESPVNSLSRNSYSCGDCKRRTQCSGSTAPLTSRTYYQISVLEKDCDFWST</sequence>
<keyword evidence="2" id="KW-1185">Reference proteome</keyword>
<gene>
    <name evidence="1" type="primary">X975_12271</name>
    <name evidence="1" type="ORF">TNCV_1530581</name>
</gene>
<organism evidence="1 2">
    <name type="scientific">Trichonephila clavipes</name>
    <name type="common">Golden silk orbweaver</name>
    <name type="synonym">Nephila clavipes</name>
    <dbReference type="NCBI Taxonomy" id="2585209"/>
    <lineage>
        <taxon>Eukaryota</taxon>
        <taxon>Metazoa</taxon>
        <taxon>Ecdysozoa</taxon>
        <taxon>Arthropoda</taxon>
        <taxon>Chelicerata</taxon>
        <taxon>Arachnida</taxon>
        <taxon>Araneae</taxon>
        <taxon>Araneomorphae</taxon>
        <taxon>Entelegynae</taxon>
        <taxon>Araneoidea</taxon>
        <taxon>Nephilidae</taxon>
        <taxon>Trichonephila</taxon>
    </lineage>
</organism>
<evidence type="ECO:0000313" key="2">
    <source>
        <dbReference type="Proteomes" id="UP000887159"/>
    </source>
</evidence>
<dbReference type="Proteomes" id="UP000887159">
    <property type="component" value="Unassembled WGS sequence"/>
</dbReference>
<proteinExistence type="predicted"/>
<accession>A0A8X6UYW8</accession>
<name>A0A8X6UYW8_TRICX</name>
<evidence type="ECO:0000313" key="1">
    <source>
        <dbReference type="EMBL" id="GFX86969.1"/>
    </source>
</evidence>
<dbReference type="AlphaFoldDB" id="A0A8X6UYW8"/>
<dbReference type="EMBL" id="BMAU01021017">
    <property type="protein sequence ID" value="GFX86969.1"/>
    <property type="molecule type" value="Genomic_DNA"/>
</dbReference>
<reference evidence="1" key="1">
    <citation type="submission" date="2020-08" db="EMBL/GenBank/DDBJ databases">
        <title>Multicomponent nature underlies the extraordinary mechanical properties of spider dragline silk.</title>
        <authorList>
            <person name="Kono N."/>
            <person name="Nakamura H."/>
            <person name="Mori M."/>
            <person name="Yoshida Y."/>
            <person name="Ohtoshi R."/>
            <person name="Malay A.D."/>
            <person name="Moran D.A.P."/>
            <person name="Tomita M."/>
            <person name="Numata K."/>
            <person name="Arakawa K."/>
        </authorList>
    </citation>
    <scope>NUCLEOTIDE SEQUENCE</scope>
</reference>
<protein>
    <submittedName>
        <fullName evidence="1">Uncharacterized protein</fullName>
    </submittedName>
</protein>